<dbReference type="PANTHER" id="PTHR32071:SF117">
    <property type="entry name" value="PTS-DEPENDENT DIHYDROXYACETONE KINASE OPERON REGULATORY PROTEIN-RELATED"/>
    <property type="match status" value="1"/>
</dbReference>
<dbReference type="PROSITE" id="PS50110">
    <property type="entry name" value="RESPONSE_REGULATORY"/>
    <property type="match status" value="1"/>
</dbReference>
<accession>Q6WB56</accession>
<evidence type="ECO:0000256" key="5">
    <source>
        <dbReference type="ARBA" id="ARBA00023163"/>
    </source>
</evidence>
<feature type="domain" description="Sigma-54 factor interaction" evidence="7">
    <location>
        <begin position="137"/>
        <end position="368"/>
    </location>
</feature>
<dbReference type="GO" id="GO:0043565">
    <property type="term" value="F:sequence-specific DNA binding"/>
    <property type="evidence" value="ECO:0007669"/>
    <property type="project" value="InterPro"/>
</dbReference>
<dbReference type="Gene3D" id="3.40.50.2300">
    <property type="match status" value="1"/>
</dbReference>
<dbReference type="SUPFAM" id="SSF46689">
    <property type="entry name" value="Homeodomain-like"/>
    <property type="match status" value="1"/>
</dbReference>
<sequence>MSHIMKPIVCLIEDDVVMGESLLQRFEIEGFNVDWHVLGESAAVALTSRRYDVVVSDIRLPDIDGGELFHRLVRQGVALPPFILITAYATVERAVSLMKSGIADYITKPFDLSGLVEKVRAAAQASPSLPKELSEQMLGVSEAARDLARRVPRIAGRASSILITGESGVGKEMLARMLHQHAVREEQNTPFVTVNCGAVAPNLLEAEFFGFERGAFTGADRTRRGFLEQAHGGTLLLDEVGELSLPMQAALLRALQEKRIRRVGAETDLPVQFDLICATNRDLEKMVKERQFREDLYYRINVVSLHVSPLRDRPDDVMWFAERFMEAMASRLNEPLKTLHPMARLRLLEHNWPGNVRELHNRIEHACLMSTGSMLMPADIFPSDVSHPEGLLVSAKDTSLGSYKDACERIYIKETLRHHGGRVEETAKALRISRKSLWEKLKRHRIDRFDVG</sequence>
<keyword evidence="3" id="KW-0805">Transcription regulation</keyword>
<dbReference type="PROSITE" id="PS00675">
    <property type="entry name" value="SIGMA54_INTERACT_1"/>
    <property type="match status" value="1"/>
</dbReference>
<evidence type="ECO:0000256" key="4">
    <source>
        <dbReference type="ARBA" id="ARBA00023125"/>
    </source>
</evidence>
<dbReference type="FunFam" id="3.40.50.300:FF:000006">
    <property type="entry name" value="DNA-binding transcriptional regulator NtrC"/>
    <property type="match status" value="1"/>
</dbReference>
<dbReference type="InterPro" id="IPR011006">
    <property type="entry name" value="CheY-like_superfamily"/>
</dbReference>
<dbReference type="SMART" id="SM00448">
    <property type="entry name" value="REC"/>
    <property type="match status" value="1"/>
</dbReference>
<name>Q6WB56_ALCFA</name>
<dbReference type="InterPro" id="IPR025943">
    <property type="entry name" value="Sigma_54_int_dom_ATP-bd_2"/>
</dbReference>
<gene>
    <name evidence="9" type="primary">oxyR</name>
</gene>
<dbReference type="PROSITE" id="PS00676">
    <property type="entry name" value="SIGMA54_INTERACT_2"/>
    <property type="match status" value="1"/>
</dbReference>
<dbReference type="InterPro" id="IPR001789">
    <property type="entry name" value="Sig_transdc_resp-reg_receiver"/>
</dbReference>
<dbReference type="SMART" id="SM00382">
    <property type="entry name" value="AAA"/>
    <property type="match status" value="1"/>
</dbReference>
<keyword evidence="1" id="KW-0547">Nucleotide-binding</keyword>
<dbReference type="InterPro" id="IPR002078">
    <property type="entry name" value="Sigma_54_int"/>
</dbReference>
<dbReference type="InterPro" id="IPR009057">
    <property type="entry name" value="Homeodomain-like_sf"/>
</dbReference>
<dbReference type="AlphaFoldDB" id="Q6WB56"/>
<feature type="modified residue" description="4-aspartylphosphate" evidence="6">
    <location>
        <position position="57"/>
    </location>
</feature>
<dbReference type="InterPro" id="IPR058031">
    <property type="entry name" value="AAA_lid_NorR"/>
</dbReference>
<evidence type="ECO:0000259" key="8">
    <source>
        <dbReference type="PROSITE" id="PS50110"/>
    </source>
</evidence>
<dbReference type="InterPro" id="IPR025944">
    <property type="entry name" value="Sigma_54_int_dom_CS"/>
</dbReference>
<keyword evidence="2" id="KW-0067">ATP-binding</keyword>
<dbReference type="InterPro" id="IPR003593">
    <property type="entry name" value="AAA+_ATPase"/>
</dbReference>
<reference evidence="9" key="1">
    <citation type="submission" date="2003-04" db="EMBL/GenBank/DDBJ databases">
        <title>Genes for Arsenite Oxidation from Alcaligenes faecalis.</title>
        <authorList>
            <person name="Silver S."/>
            <person name="Phung L.T."/>
            <person name="Malo B.J."/>
        </authorList>
    </citation>
    <scope>NUCLEOTIDE SEQUENCE</scope>
    <source>
        <strain evidence="9">NCIB 8687</strain>
    </source>
</reference>
<dbReference type="PANTHER" id="PTHR32071">
    <property type="entry name" value="TRANSCRIPTIONAL REGULATORY PROTEIN"/>
    <property type="match status" value="1"/>
</dbReference>
<evidence type="ECO:0000259" key="7">
    <source>
        <dbReference type="PROSITE" id="PS50045"/>
    </source>
</evidence>
<dbReference type="InterPro" id="IPR002197">
    <property type="entry name" value="HTH_Fis"/>
</dbReference>
<dbReference type="InterPro" id="IPR025662">
    <property type="entry name" value="Sigma_54_int_dom_ATP-bd_1"/>
</dbReference>
<proteinExistence type="predicted"/>
<feature type="domain" description="Response regulatory" evidence="8">
    <location>
        <begin position="8"/>
        <end position="123"/>
    </location>
</feature>
<dbReference type="Pfam" id="PF25601">
    <property type="entry name" value="AAA_lid_14"/>
    <property type="match status" value="1"/>
</dbReference>
<dbReference type="Pfam" id="PF00072">
    <property type="entry name" value="Response_reg"/>
    <property type="match status" value="1"/>
</dbReference>
<dbReference type="CDD" id="cd00009">
    <property type="entry name" value="AAA"/>
    <property type="match status" value="1"/>
</dbReference>
<dbReference type="Gene3D" id="3.40.50.300">
    <property type="entry name" value="P-loop containing nucleotide triphosphate hydrolases"/>
    <property type="match status" value="1"/>
</dbReference>
<keyword evidence="5" id="KW-0804">Transcription</keyword>
<dbReference type="EMBL" id="AY297781">
    <property type="protein sequence ID" value="AAQ19842.1"/>
    <property type="molecule type" value="Genomic_DNA"/>
</dbReference>
<dbReference type="Gene3D" id="1.10.8.60">
    <property type="match status" value="1"/>
</dbReference>
<evidence type="ECO:0000256" key="2">
    <source>
        <dbReference type="ARBA" id="ARBA00022840"/>
    </source>
</evidence>
<evidence type="ECO:0000256" key="1">
    <source>
        <dbReference type="ARBA" id="ARBA00022741"/>
    </source>
</evidence>
<dbReference type="Gene3D" id="1.10.10.60">
    <property type="entry name" value="Homeodomain-like"/>
    <property type="match status" value="1"/>
</dbReference>
<evidence type="ECO:0000256" key="6">
    <source>
        <dbReference type="PROSITE-ProRule" id="PRU00169"/>
    </source>
</evidence>
<dbReference type="InterPro" id="IPR027417">
    <property type="entry name" value="P-loop_NTPase"/>
</dbReference>
<evidence type="ECO:0000256" key="3">
    <source>
        <dbReference type="ARBA" id="ARBA00023015"/>
    </source>
</evidence>
<dbReference type="PROSITE" id="PS00688">
    <property type="entry name" value="SIGMA54_INTERACT_3"/>
    <property type="match status" value="1"/>
</dbReference>
<dbReference type="GO" id="GO:0005524">
    <property type="term" value="F:ATP binding"/>
    <property type="evidence" value="ECO:0007669"/>
    <property type="project" value="UniProtKB-KW"/>
</dbReference>
<dbReference type="GO" id="GO:0000160">
    <property type="term" value="P:phosphorelay signal transduction system"/>
    <property type="evidence" value="ECO:0007669"/>
    <property type="project" value="InterPro"/>
</dbReference>
<keyword evidence="6" id="KW-0597">Phosphoprotein</keyword>
<dbReference type="PROSITE" id="PS50045">
    <property type="entry name" value="SIGMA54_INTERACT_4"/>
    <property type="match status" value="1"/>
</dbReference>
<dbReference type="SUPFAM" id="SSF52172">
    <property type="entry name" value="CheY-like"/>
    <property type="match status" value="1"/>
</dbReference>
<organism evidence="9">
    <name type="scientific">Alcaligenes faecalis</name>
    <dbReference type="NCBI Taxonomy" id="511"/>
    <lineage>
        <taxon>Bacteria</taxon>
        <taxon>Pseudomonadati</taxon>
        <taxon>Pseudomonadota</taxon>
        <taxon>Betaproteobacteria</taxon>
        <taxon>Burkholderiales</taxon>
        <taxon>Alcaligenaceae</taxon>
        <taxon>Alcaligenes</taxon>
    </lineage>
</organism>
<dbReference type="GO" id="GO:0006355">
    <property type="term" value="P:regulation of DNA-templated transcription"/>
    <property type="evidence" value="ECO:0007669"/>
    <property type="project" value="InterPro"/>
</dbReference>
<dbReference type="SUPFAM" id="SSF52540">
    <property type="entry name" value="P-loop containing nucleoside triphosphate hydrolases"/>
    <property type="match status" value="1"/>
</dbReference>
<evidence type="ECO:0000313" key="9">
    <source>
        <dbReference type="EMBL" id="AAQ19842.1"/>
    </source>
</evidence>
<dbReference type="Pfam" id="PF02954">
    <property type="entry name" value="HTH_8"/>
    <property type="match status" value="1"/>
</dbReference>
<dbReference type="Pfam" id="PF00158">
    <property type="entry name" value="Sigma54_activat"/>
    <property type="match status" value="1"/>
</dbReference>
<protein>
    <submittedName>
        <fullName evidence="9">Two-component aspartyl-phosphate response regulator</fullName>
    </submittedName>
</protein>
<keyword evidence="4" id="KW-0238">DNA-binding</keyword>